<accession>A0A3M6T4K6</accession>
<organism evidence="1 2">
    <name type="scientific">Pocillopora damicornis</name>
    <name type="common">Cauliflower coral</name>
    <name type="synonym">Millepora damicornis</name>
    <dbReference type="NCBI Taxonomy" id="46731"/>
    <lineage>
        <taxon>Eukaryota</taxon>
        <taxon>Metazoa</taxon>
        <taxon>Cnidaria</taxon>
        <taxon>Anthozoa</taxon>
        <taxon>Hexacorallia</taxon>
        <taxon>Scleractinia</taxon>
        <taxon>Astrocoeniina</taxon>
        <taxon>Pocilloporidae</taxon>
        <taxon>Pocillopora</taxon>
    </lineage>
</organism>
<reference evidence="1 2" key="1">
    <citation type="journal article" date="2018" name="Sci. Rep.">
        <title>Comparative analysis of the Pocillopora damicornis genome highlights role of immune system in coral evolution.</title>
        <authorList>
            <person name="Cunning R."/>
            <person name="Bay R.A."/>
            <person name="Gillette P."/>
            <person name="Baker A.C."/>
            <person name="Traylor-Knowles N."/>
        </authorList>
    </citation>
    <scope>NUCLEOTIDE SEQUENCE [LARGE SCALE GENOMIC DNA]</scope>
    <source>
        <strain evidence="1">RSMAS</strain>
        <tissue evidence="1">Whole animal</tissue>
    </source>
</reference>
<name>A0A3M6T4K6_POCDA</name>
<comment type="caution">
    <text evidence="1">The sequence shown here is derived from an EMBL/GenBank/DDBJ whole genome shotgun (WGS) entry which is preliminary data.</text>
</comment>
<proteinExistence type="predicted"/>
<protein>
    <submittedName>
        <fullName evidence="1">Uncharacterized protein</fullName>
    </submittedName>
</protein>
<dbReference type="Proteomes" id="UP000275408">
    <property type="component" value="Unassembled WGS sequence"/>
</dbReference>
<keyword evidence="2" id="KW-1185">Reference proteome</keyword>
<dbReference type="EMBL" id="RCHS01004356">
    <property type="protein sequence ID" value="RMX35482.1"/>
    <property type="molecule type" value="Genomic_DNA"/>
</dbReference>
<dbReference type="AlphaFoldDB" id="A0A3M6T4K6"/>
<evidence type="ECO:0000313" key="2">
    <source>
        <dbReference type="Proteomes" id="UP000275408"/>
    </source>
</evidence>
<gene>
    <name evidence="1" type="ORF">pdam_00003848</name>
</gene>
<evidence type="ECO:0000313" key="1">
    <source>
        <dbReference type="EMBL" id="RMX35482.1"/>
    </source>
</evidence>
<sequence length="143" mass="15925">MENTAQPHWVATRGGISSVHNPPYRPIVTRKASMLRAEPLVLGSAKGYSRARIGILGNNEKDCATADFRVLEQEDMLTALIHVKVTHQTMERSTSKLFDISWCSNMGIVELSETWLSNNAQNKLKYVDVAQGINANEKQVVQT</sequence>